<evidence type="ECO:0000256" key="1">
    <source>
        <dbReference type="SAM" id="Phobius"/>
    </source>
</evidence>
<feature type="transmembrane region" description="Helical" evidence="1">
    <location>
        <begin position="126"/>
        <end position="148"/>
    </location>
</feature>
<dbReference type="RefSeq" id="XP_038053338.1">
    <property type="nucleotide sequence ID" value="XM_038197410.1"/>
</dbReference>
<dbReference type="OrthoDB" id="10347843at2759"/>
<keyword evidence="1" id="KW-0812">Transmembrane</keyword>
<dbReference type="EnsemblMetazoa" id="XM_038197410.1">
    <property type="protein sequence ID" value="XP_038053338.1"/>
    <property type="gene ID" value="LOC119725824"/>
</dbReference>
<protein>
    <submittedName>
        <fullName evidence="2">Uncharacterized protein</fullName>
    </submittedName>
</protein>
<name>A0A913ZNH1_PATMI</name>
<feature type="transmembrane region" description="Helical" evidence="1">
    <location>
        <begin position="82"/>
        <end position="106"/>
    </location>
</feature>
<reference evidence="2" key="1">
    <citation type="submission" date="2022-11" db="UniProtKB">
        <authorList>
            <consortium name="EnsemblMetazoa"/>
        </authorList>
    </citation>
    <scope>IDENTIFICATION</scope>
</reference>
<evidence type="ECO:0000313" key="2">
    <source>
        <dbReference type="EnsemblMetazoa" id="XP_038053338.1"/>
    </source>
</evidence>
<organism evidence="2 3">
    <name type="scientific">Patiria miniata</name>
    <name type="common">Bat star</name>
    <name type="synonym">Asterina miniata</name>
    <dbReference type="NCBI Taxonomy" id="46514"/>
    <lineage>
        <taxon>Eukaryota</taxon>
        <taxon>Metazoa</taxon>
        <taxon>Echinodermata</taxon>
        <taxon>Eleutherozoa</taxon>
        <taxon>Asterozoa</taxon>
        <taxon>Asteroidea</taxon>
        <taxon>Valvatacea</taxon>
        <taxon>Valvatida</taxon>
        <taxon>Asterinidae</taxon>
        <taxon>Patiria</taxon>
    </lineage>
</organism>
<dbReference type="OMA" id="EQYAMEN"/>
<keyword evidence="3" id="KW-1185">Reference proteome</keyword>
<dbReference type="AlphaFoldDB" id="A0A913ZNH1"/>
<dbReference type="Proteomes" id="UP000887568">
    <property type="component" value="Unplaced"/>
</dbReference>
<evidence type="ECO:0000313" key="3">
    <source>
        <dbReference type="Proteomes" id="UP000887568"/>
    </source>
</evidence>
<proteinExistence type="predicted"/>
<keyword evidence="1" id="KW-1133">Transmembrane helix</keyword>
<feature type="transmembrane region" description="Helical" evidence="1">
    <location>
        <begin position="43"/>
        <end position="61"/>
    </location>
</feature>
<feature type="transmembrane region" description="Helical" evidence="1">
    <location>
        <begin position="9"/>
        <end position="31"/>
    </location>
</feature>
<dbReference type="GeneID" id="119725824"/>
<accession>A0A913ZNH1</accession>
<keyword evidence="1" id="KW-0472">Membrane</keyword>
<sequence length="179" mass="19596">MQLSTKKCLLTYTGAIMFAFGFGIMLEGISYKALPSNDLNLNAVVRAVPHWCGMLLLLLGARNFTFGLAQWKYGMNCCGQSGACEVVFVNLLALVVSGCAIGMTIWGSFENLKSSTAETIAQKPDFIYLIGIWFMSMICAILALLSMFAGCLPIGSPSEEEDVIEMQQYGHDNPQFSKY</sequence>